<dbReference type="InterPro" id="IPR001789">
    <property type="entry name" value="Sig_transdc_resp-reg_receiver"/>
</dbReference>
<sequence length="132" mass="14289">MSETYNILLLEDEPLILMDLEMAAEDLGCSVHSTTTAEAALALIEQHDEELDVAILDVSLGGGKTCFPVANALKQVGIPFILHSADLDRHNERIRELDAELIAKPAPSDKVIEIALSRIDPRSGASMRLAAE</sequence>
<dbReference type="InterPro" id="IPR011006">
    <property type="entry name" value="CheY-like_superfamily"/>
</dbReference>
<gene>
    <name evidence="3" type="ORF">P7228_09600</name>
</gene>
<dbReference type="Pfam" id="PF00072">
    <property type="entry name" value="Response_reg"/>
    <property type="match status" value="1"/>
</dbReference>
<dbReference type="Proteomes" id="UP001215827">
    <property type="component" value="Chromosome"/>
</dbReference>
<reference evidence="3 4" key="1">
    <citation type="submission" date="2023-03" db="EMBL/GenBank/DDBJ databases">
        <title>Altererythrobacter sp. CAU 1644 isolated from sand.</title>
        <authorList>
            <person name="Kim W."/>
        </authorList>
    </citation>
    <scope>NUCLEOTIDE SEQUENCE [LARGE SCALE GENOMIC DNA]</scope>
    <source>
        <strain evidence="3 4">CAU 1644</strain>
    </source>
</reference>
<keyword evidence="4" id="KW-1185">Reference proteome</keyword>
<evidence type="ECO:0000259" key="2">
    <source>
        <dbReference type="PROSITE" id="PS50110"/>
    </source>
</evidence>
<dbReference type="EMBL" id="CP121106">
    <property type="protein sequence ID" value="WFL76253.1"/>
    <property type="molecule type" value="Genomic_DNA"/>
</dbReference>
<keyword evidence="1" id="KW-0597">Phosphoprotein</keyword>
<evidence type="ECO:0000256" key="1">
    <source>
        <dbReference type="PROSITE-ProRule" id="PRU00169"/>
    </source>
</evidence>
<dbReference type="SUPFAM" id="SSF52172">
    <property type="entry name" value="CheY-like"/>
    <property type="match status" value="1"/>
</dbReference>
<proteinExistence type="predicted"/>
<organism evidence="3 4">
    <name type="scientific">Altererythrobacter arenosus</name>
    <dbReference type="NCBI Taxonomy" id="3032592"/>
    <lineage>
        <taxon>Bacteria</taxon>
        <taxon>Pseudomonadati</taxon>
        <taxon>Pseudomonadota</taxon>
        <taxon>Alphaproteobacteria</taxon>
        <taxon>Sphingomonadales</taxon>
        <taxon>Erythrobacteraceae</taxon>
        <taxon>Altererythrobacter</taxon>
    </lineage>
</organism>
<dbReference type="PROSITE" id="PS50110">
    <property type="entry name" value="RESPONSE_REGULATORY"/>
    <property type="match status" value="1"/>
</dbReference>
<feature type="modified residue" description="4-aspartylphosphate" evidence="1">
    <location>
        <position position="57"/>
    </location>
</feature>
<dbReference type="Gene3D" id="3.40.50.2300">
    <property type="match status" value="1"/>
</dbReference>
<evidence type="ECO:0000313" key="3">
    <source>
        <dbReference type="EMBL" id="WFL76253.1"/>
    </source>
</evidence>
<dbReference type="RefSeq" id="WP_278015019.1">
    <property type="nucleotide sequence ID" value="NZ_CP121106.1"/>
</dbReference>
<protein>
    <submittedName>
        <fullName evidence="3">Response regulator</fullName>
    </submittedName>
</protein>
<evidence type="ECO:0000313" key="4">
    <source>
        <dbReference type="Proteomes" id="UP001215827"/>
    </source>
</evidence>
<name>A0ABY8FMM1_9SPHN</name>
<feature type="domain" description="Response regulatory" evidence="2">
    <location>
        <begin position="6"/>
        <end position="119"/>
    </location>
</feature>
<accession>A0ABY8FMM1</accession>
<dbReference type="SMART" id="SM00448">
    <property type="entry name" value="REC"/>
    <property type="match status" value="1"/>
</dbReference>